<feature type="compositionally biased region" description="Gly residues" evidence="1">
    <location>
        <begin position="200"/>
        <end position="226"/>
    </location>
</feature>
<dbReference type="EMBL" id="JARJCW010000006">
    <property type="protein sequence ID" value="KAJ7223298.1"/>
    <property type="molecule type" value="Genomic_DNA"/>
</dbReference>
<keyword evidence="3" id="KW-1185">Reference proteome</keyword>
<evidence type="ECO:0000313" key="2">
    <source>
        <dbReference type="EMBL" id="KAJ7223298.1"/>
    </source>
</evidence>
<evidence type="ECO:0000313" key="3">
    <source>
        <dbReference type="Proteomes" id="UP001219525"/>
    </source>
</evidence>
<proteinExistence type="predicted"/>
<dbReference type="AlphaFoldDB" id="A0AAD7E282"/>
<dbReference type="Proteomes" id="UP001219525">
    <property type="component" value="Unassembled WGS sequence"/>
</dbReference>
<feature type="compositionally biased region" description="Gly residues" evidence="1">
    <location>
        <begin position="249"/>
        <end position="260"/>
    </location>
</feature>
<gene>
    <name evidence="2" type="ORF">GGX14DRAFT_387623</name>
</gene>
<feature type="region of interest" description="Disordered" evidence="1">
    <location>
        <begin position="183"/>
        <end position="275"/>
    </location>
</feature>
<feature type="compositionally biased region" description="Basic and acidic residues" evidence="1">
    <location>
        <begin position="261"/>
        <end position="275"/>
    </location>
</feature>
<organism evidence="2 3">
    <name type="scientific">Mycena pura</name>
    <dbReference type="NCBI Taxonomy" id="153505"/>
    <lineage>
        <taxon>Eukaryota</taxon>
        <taxon>Fungi</taxon>
        <taxon>Dikarya</taxon>
        <taxon>Basidiomycota</taxon>
        <taxon>Agaricomycotina</taxon>
        <taxon>Agaricomycetes</taxon>
        <taxon>Agaricomycetidae</taxon>
        <taxon>Agaricales</taxon>
        <taxon>Marasmiineae</taxon>
        <taxon>Mycenaceae</taxon>
        <taxon>Mycena</taxon>
    </lineage>
</organism>
<evidence type="ECO:0000256" key="1">
    <source>
        <dbReference type="SAM" id="MobiDB-lite"/>
    </source>
</evidence>
<sequence length="275" mass="28218">MIISSKAAGKRKSITSHRIDLASITTILWDVFACHGVGEDVYSEQGLHPAAQARYKTQVITSENFPYVYACVCSKTVEVLLACQIKIHCLETNASVRQHPAPTAHGDRFGGRGKNSGKKPLISAAEFESCVNDMITVITVTRTDSATSAPRGRHHTAAGSPALAPPSTRWLVAGGGIGSGWAGQEAAGGGIRGGGRRDGGGGGGAPARRSGAGGGGRDVGGTGGAWAGRAAGQAVHGRGGRRDMRRMDGAGGGRGGGQRDGGVRRAADYDKHILR</sequence>
<feature type="region of interest" description="Disordered" evidence="1">
    <location>
        <begin position="144"/>
        <end position="168"/>
    </location>
</feature>
<reference evidence="2" key="1">
    <citation type="submission" date="2023-03" db="EMBL/GenBank/DDBJ databases">
        <title>Massive genome expansion in bonnet fungi (Mycena s.s.) driven by repeated elements and novel gene families across ecological guilds.</title>
        <authorList>
            <consortium name="Lawrence Berkeley National Laboratory"/>
            <person name="Harder C.B."/>
            <person name="Miyauchi S."/>
            <person name="Viragh M."/>
            <person name="Kuo A."/>
            <person name="Thoen E."/>
            <person name="Andreopoulos B."/>
            <person name="Lu D."/>
            <person name="Skrede I."/>
            <person name="Drula E."/>
            <person name="Henrissat B."/>
            <person name="Morin E."/>
            <person name="Kohler A."/>
            <person name="Barry K."/>
            <person name="LaButti K."/>
            <person name="Morin E."/>
            <person name="Salamov A."/>
            <person name="Lipzen A."/>
            <person name="Mereny Z."/>
            <person name="Hegedus B."/>
            <person name="Baldrian P."/>
            <person name="Stursova M."/>
            <person name="Weitz H."/>
            <person name="Taylor A."/>
            <person name="Grigoriev I.V."/>
            <person name="Nagy L.G."/>
            <person name="Martin F."/>
            <person name="Kauserud H."/>
        </authorList>
    </citation>
    <scope>NUCLEOTIDE SEQUENCE</scope>
    <source>
        <strain evidence="2">9144</strain>
    </source>
</reference>
<feature type="compositionally biased region" description="Gly residues" evidence="1">
    <location>
        <begin position="183"/>
        <end position="193"/>
    </location>
</feature>
<accession>A0AAD7E282</accession>
<name>A0AAD7E282_9AGAR</name>
<protein>
    <submittedName>
        <fullName evidence="2">Uncharacterized protein</fullName>
    </submittedName>
</protein>
<comment type="caution">
    <text evidence="2">The sequence shown here is derived from an EMBL/GenBank/DDBJ whole genome shotgun (WGS) entry which is preliminary data.</text>
</comment>